<dbReference type="Proteomes" id="UP000004994">
    <property type="component" value="Chromosome 10"/>
</dbReference>
<dbReference type="STRING" id="4081.A0A3Q7IHX0"/>
<dbReference type="InterPro" id="IPR052343">
    <property type="entry name" value="Retrotransposon-Effector_Assoc"/>
</dbReference>
<dbReference type="PANTHER" id="PTHR46890:SF48">
    <property type="entry name" value="RNA-DIRECTED DNA POLYMERASE"/>
    <property type="match status" value="1"/>
</dbReference>
<evidence type="ECO:0000313" key="1">
    <source>
        <dbReference type="EnsemblPlants" id="Solyc10g052862.1.1"/>
    </source>
</evidence>
<reference evidence="1" key="1">
    <citation type="journal article" date="2012" name="Nature">
        <title>The tomato genome sequence provides insights into fleshy fruit evolution.</title>
        <authorList>
            <consortium name="Tomato Genome Consortium"/>
        </authorList>
    </citation>
    <scope>NUCLEOTIDE SEQUENCE [LARGE SCALE GENOMIC DNA]</scope>
    <source>
        <strain evidence="1">cv. Heinz 1706</strain>
    </source>
</reference>
<keyword evidence="2" id="KW-1185">Reference proteome</keyword>
<dbReference type="EnsemblPlants" id="Solyc10g052862.1.1">
    <property type="protein sequence ID" value="Solyc10g052862.1.1"/>
    <property type="gene ID" value="Solyc10g052862.1"/>
</dbReference>
<sequence length="304" mass="35259">MARAFFSGYDLPLFITHTNLVLIPKRNVVDNFGDLRLISLNTFLGTLKGRSMTKNVLLPQEIIRDINKRNNFIQVLRRFRFSERIIDIIVRIISNNWYSVLMNGKAFGLFQSSTRLKEGDPFSPTLSIIAIEVLTGILNCSFEHSDFKGFGMPKWSPQINHLSYVDDTILFLYEGVSGKMIYIGKSICYRHNNFLVKGHFVVLIKIVDNIMPPFSVINQLHKLFNISKALFAKLYMWYKYLHVLTKIDVENSRFLFDNWTKLGYLLYIESDMSIEEDVEIREFTTIGGWNEQTLATKLLSQENG</sequence>
<name>A0A3Q7IHX0_SOLLC</name>
<protein>
    <submittedName>
        <fullName evidence="1">Uncharacterized protein</fullName>
    </submittedName>
</protein>
<dbReference type="InParanoid" id="A0A3Q7IHX0"/>
<dbReference type="PANTHER" id="PTHR46890">
    <property type="entry name" value="NON-LTR RETROLELEMENT REVERSE TRANSCRIPTASE-LIKE PROTEIN-RELATED"/>
    <property type="match status" value="1"/>
</dbReference>
<dbReference type="AlphaFoldDB" id="A0A3Q7IHX0"/>
<accession>A0A3Q7IHX0</accession>
<dbReference type="Gramene" id="Solyc10g052862.1.1">
    <property type="protein sequence ID" value="Solyc10g052862.1.1"/>
    <property type="gene ID" value="Solyc10g052862.1"/>
</dbReference>
<organism evidence="1">
    <name type="scientific">Solanum lycopersicum</name>
    <name type="common">Tomato</name>
    <name type="synonym">Lycopersicon esculentum</name>
    <dbReference type="NCBI Taxonomy" id="4081"/>
    <lineage>
        <taxon>Eukaryota</taxon>
        <taxon>Viridiplantae</taxon>
        <taxon>Streptophyta</taxon>
        <taxon>Embryophyta</taxon>
        <taxon>Tracheophyta</taxon>
        <taxon>Spermatophyta</taxon>
        <taxon>Magnoliopsida</taxon>
        <taxon>eudicotyledons</taxon>
        <taxon>Gunneridae</taxon>
        <taxon>Pentapetalae</taxon>
        <taxon>asterids</taxon>
        <taxon>lamiids</taxon>
        <taxon>Solanales</taxon>
        <taxon>Solanaceae</taxon>
        <taxon>Solanoideae</taxon>
        <taxon>Solaneae</taxon>
        <taxon>Solanum</taxon>
        <taxon>Solanum subgen. Lycopersicon</taxon>
    </lineage>
</organism>
<reference evidence="1" key="2">
    <citation type="submission" date="2019-01" db="UniProtKB">
        <authorList>
            <consortium name="EnsemblPlants"/>
        </authorList>
    </citation>
    <scope>IDENTIFICATION</scope>
    <source>
        <strain evidence="1">cv. Heinz 1706</strain>
    </source>
</reference>
<evidence type="ECO:0000313" key="2">
    <source>
        <dbReference type="Proteomes" id="UP000004994"/>
    </source>
</evidence>
<proteinExistence type="predicted"/>